<feature type="domain" description="DUF7708" evidence="2">
    <location>
        <begin position="132"/>
        <end position="272"/>
    </location>
</feature>
<dbReference type="InterPro" id="IPR056125">
    <property type="entry name" value="DUF7708"/>
</dbReference>
<dbReference type="GO" id="GO:0051213">
    <property type="term" value="F:dioxygenase activity"/>
    <property type="evidence" value="ECO:0007669"/>
    <property type="project" value="UniProtKB-KW"/>
</dbReference>
<evidence type="ECO:0000313" key="4">
    <source>
        <dbReference type="EMBL" id="RFN54456.1"/>
    </source>
</evidence>
<dbReference type="AlphaFoldDB" id="A0A395N2V9"/>
<protein>
    <submittedName>
        <fullName evidence="4">Phytanoyl-dioxygenase family protein</fullName>
    </submittedName>
</protein>
<dbReference type="PANTHER" id="PTHR40619">
    <property type="entry name" value="FUNGAL STAND N-TERMINAL GOODBYE DOMAIN-CONTAINING PROTEIN"/>
    <property type="match status" value="1"/>
</dbReference>
<evidence type="ECO:0000259" key="3">
    <source>
        <dbReference type="Pfam" id="PF24883"/>
    </source>
</evidence>
<dbReference type="Pfam" id="PF24809">
    <property type="entry name" value="DUF7708"/>
    <property type="match status" value="1"/>
</dbReference>
<dbReference type="EMBL" id="PXXK01000027">
    <property type="protein sequence ID" value="RFN54456.1"/>
    <property type="molecule type" value="Genomic_DNA"/>
</dbReference>
<keyword evidence="1" id="KW-0677">Repeat</keyword>
<gene>
    <name evidence="4" type="ORF">FIE12Z_1244</name>
</gene>
<dbReference type="InterPro" id="IPR056884">
    <property type="entry name" value="NPHP3-like_N"/>
</dbReference>
<evidence type="ECO:0000313" key="5">
    <source>
        <dbReference type="Proteomes" id="UP000265631"/>
    </source>
</evidence>
<evidence type="ECO:0000259" key="2">
    <source>
        <dbReference type="Pfam" id="PF24809"/>
    </source>
</evidence>
<feature type="domain" description="Nephrocystin 3-like N-terminal" evidence="3">
    <location>
        <begin position="424"/>
        <end position="583"/>
    </location>
</feature>
<keyword evidence="5" id="KW-1185">Reference proteome</keyword>
<dbReference type="Pfam" id="PF24883">
    <property type="entry name" value="NPHP3_N"/>
    <property type="match status" value="1"/>
</dbReference>
<dbReference type="STRING" id="2594813.A0A395N2V9"/>
<comment type="caution">
    <text evidence="4">The sequence shown here is derived from an EMBL/GenBank/DDBJ whole genome shotgun (WGS) entry which is preliminary data.</text>
</comment>
<dbReference type="Proteomes" id="UP000265631">
    <property type="component" value="Unassembled WGS sequence"/>
</dbReference>
<reference evidence="4 5" key="1">
    <citation type="journal article" date="2018" name="PLoS Pathog.">
        <title>Evolution of structural diversity of trichothecenes, a family of toxins produced by plant pathogenic and entomopathogenic fungi.</title>
        <authorList>
            <person name="Proctor R.H."/>
            <person name="McCormick S.P."/>
            <person name="Kim H.S."/>
            <person name="Cardoza R.E."/>
            <person name="Stanley A.M."/>
            <person name="Lindo L."/>
            <person name="Kelly A."/>
            <person name="Brown D.W."/>
            <person name="Lee T."/>
            <person name="Vaughan M.M."/>
            <person name="Alexander N.J."/>
            <person name="Busman M."/>
            <person name="Gutierrez S."/>
        </authorList>
    </citation>
    <scope>NUCLEOTIDE SEQUENCE [LARGE SCALE GENOMIC DNA]</scope>
    <source>
        <strain evidence="4 5">NRRL 13405</strain>
    </source>
</reference>
<accession>A0A395N2V9</accession>
<evidence type="ECO:0000256" key="1">
    <source>
        <dbReference type="ARBA" id="ARBA00022737"/>
    </source>
</evidence>
<name>A0A395N2V9_9HYPO</name>
<dbReference type="PANTHER" id="PTHR40619:SF3">
    <property type="entry name" value="FUNGAL STAND N-TERMINAL GOODBYE DOMAIN-CONTAINING PROTEIN"/>
    <property type="match status" value="1"/>
</dbReference>
<proteinExistence type="predicted"/>
<sequence length="630" mass="70842">MSKEMNKPSLIRRWSLKFGRENPKNELAQAASKHTQTHLALEVAEENEDKEWEQWFLHGSPHGFEDTKALQGHTEELKAALDEFQKSVPEAKRNQLTTRRLPTIFTAKAAADSVIENWEAKKETKFGKAKENLYKFCQTLDAYKAIFSVIPDGDMYTGLLTGAIGCIVQAFARHNQLAEGFSQALADIGVEMKFVVKQCTIQNTEDIRPHSLEFVTEYFKFLTYTMTWFQSKWLRTKSSVAPAFYNDEIQTKVNKMKSIVKTISREAKLVTQLDIQDIKANVSQLMSAEGIRSCFDHQKDYITHQLQLSDETQQASLREIQTRLHVIGSCVTELFLQMQFSNDRPRQNVGNRDIELIQALPLNSSLEVFSEGFDTSTSDGRILGREELEVMSRHVEKYINDKKNMSSDKNTPNVQVPSEIAVRIQTWITSADSRALWIKGLTHPTHGRVASTTAAYVVALGHSTRIPCISFFCQLPGLSGQKQDEQLISLLYSLIRQLSLLVPETLSPSSDLLSELGSLDGSLASIPLAVNIIEVLYDFAPPLLLCVLDGLQFLGKESEASIGQLIDILRKPYEGRVTKLLITTKGMIPPCSRFGPRERLDCSRLPAKGPGRSLLSNRSLSSISLPWKQN</sequence>
<organism evidence="4 5">
    <name type="scientific">Fusarium flagelliforme</name>
    <dbReference type="NCBI Taxonomy" id="2675880"/>
    <lineage>
        <taxon>Eukaryota</taxon>
        <taxon>Fungi</taxon>
        <taxon>Dikarya</taxon>
        <taxon>Ascomycota</taxon>
        <taxon>Pezizomycotina</taxon>
        <taxon>Sordariomycetes</taxon>
        <taxon>Hypocreomycetidae</taxon>
        <taxon>Hypocreales</taxon>
        <taxon>Nectriaceae</taxon>
        <taxon>Fusarium</taxon>
        <taxon>Fusarium incarnatum-equiseti species complex</taxon>
    </lineage>
</organism>
<keyword evidence="4" id="KW-0560">Oxidoreductase</keyword>
<keyword evidence="4" id="KW-0223">Dioxygenase</keyword>